<reference evidence="13 14" key="1">
    <citation type="journal article" date="2016" name="Nat. Commun.">
        <title>Thousands of microbial genomes shed light on interconnected biogeochemical processes in an aquifer system.</title>
        <authorList>
            <person name="Anantharaman K."/>
            <person name="Brown C.T."/>
            <person name="Hug L.A."/>
            <person name="Sharon I."/>
            <person name="Castelle C.J."/>
            <person name="Probst A.J."/>
            <person name="Thomas B.C."/>
            <person name="Singh A."/>
            <person name="Wilkins M.J."/>
            <person name="Karaoz U."/>
            <person name="Brodie E.L."/>
            <person name="Williams K.H."/>
            <person name="Hubbard S.S."/>
            <person name="Banfield J.F."/>
        </authorList>
    </citation>
    <scope>NUCLEOTIDE SEQUENCE [LARGE SCALE GENOMIC DNA]</scope>
</reference>
<keyword evidence="7" id="KW-0804">Transcription</keyword>
<evidence type="ECO:0000256" key="5">
    <source>
        <dbReference type="ARBA" id="ARBA00022679"/>
    </source>
</evidence>
<dbReference type="SUPFAM" id="SSF55257">
    <property type="entry name" value="RBP11-like subunits of RNA polymerase"/>
    <property type="match status" value="1"/>
</dbReference>
<dbReference type="Pfam" id="PF01193">
    <property type="entry name" value="RNA_pol_L"/>
    <property type="match status" value="1"/>
</dbReference>
<keyword evidence="6" id="KW-0548">Nucleotidyltransferase</keyword>
<protein>
    <recommendedName>
        <fullName evidence="3">DNA-directed RNA polymerase subunit alpha</fullName>
        <ecNumber evidence="2">2.7.7.6</ecNumber>
    </recommendedName>
    <alternativeName>
        <fullName evidence="9">RNA polymerase subunit alpha</fullName>
    </alternativeName>
    <alternativeName>
        <fullName evidence="8">Transcriptase subunit alpha</fullName>
    </alternativeName>
</protein>
<evidence type="ECO:0000256" key="4">
    <source>
        <dbReference type="ARBA" id="ARBA00022478"/>
    </source>
</evidence>
<dbReference type="FunFam" id="2.170.120.12:FF:000001">
    <property type="entry name" value="DNA-directed RNA polymerase subunit alpha"/>
    <property type="match status" value="1"/>
</dbReference>
<evidence type="ECO:0000259" key="12">
    <source>
        <dbReference type="SMART" id="SM00662"/>
    </source>
</evidence>
<dbReference type="GO" id="GO:0003899">
    <property type="term" value="F:DNA-directed RNA polymerase activity"/>
    <property type="evidence" value="ECO:0007669"/>
    <property type="project" value="UniProtKB-EC"/>
</dbReference>
<dbReference type="GO" id="GO:0046983">
    <property type="term" value="F:protein dimerization activity"/>
    <property type="evidence" value="ECO:0007669"/>
    <property type="project" value="InterPro"/>
</dbReference>
<comment type="similarity">
    <text evidence="1">Belongs to the RNA polymerase alpha chain family.</text>
</comment>
<name>A0A1F8FH72_9BACT</name>
<comment type="caution">
    <text evidence="13">The sequence shown here is derived from an EMBL/GenBank/DDBJ whole genome shotgun (WGS) entry which is preliminary data.</text>
</comment>
<accession>A0A1F8FH72</accession>
<dbReference type="GO" id="GO:0000428">
    <property type="term" value="C:DNA-directed RNA polymerase complex"/>
    <property type="evidence" value="ECO:0007669"/>
    <property type="project" value="UniProtKB-KW"/>
</dbReference>
<dbReference type="InterPro" id="IPR011262">
    <property type="entry name" value="DNA-dir_RNA_pol_insert"/>
</dbReference>
<dbReference type="InterPro" id="IPR011773">
    <property type="entry name" value="DNA-dir_RpoA"/>
</dbReference>
<keyword evidence="5" id="KW-0808">Transferase</keyword>
<evidence type="ECO:0000256" key="10">
    <source>
        <dbReference type="ARBA" id="ARBA00048552"/>
    </source>
</evidence>
<feature type="domain" description="DNA-directed RNA polymerase RpoA/D/Rpb3-type" evidence="12">
    <location>
        <begin position="17"/>
        <end position="225"/>
    </location>
</feature>
<keyword evidence="4 13" id="KW-0240">DNA-directed RNA polymerase</keyword>
<dbReference type="Gene3D" id="2.170.120.12">
    <property type="entry name" value="DNA-directed RNA polymerase, insert domain"/>
    <property type="match status" value="1"/>
</dbReference>
<evidence type="ECO:0000256" key="2">
    <source>
        <dbReference type="ARBA" id="ARBA00012418"/>
    </source>
</evidence>
<dbReference type="EC" id="2.7.7.6" evidence="2"/>
<dbReference type="SUPFAM" id="SSF56553">
    <property type="entry name" value="Insert subdomain of RNA polymerase alpha subunit"/>
    <property type="match status" value="1"/>
</dbReference>
<dbReference type="GO" id="GO:0006351">
    <property type="term" value="P:DNA-templated transcription"/>
    <property type="evidence" value="ECO:0007669"/>
    <property type="project" value="InterPro"/>
</dbReference>
<evidence type="ECO:0000256" key="8">
    <source>
        <dbReference type="ARBA" id="ARBA00032524"/>
    </source>
</evidence>
<dbReference type="InterPro" id="IPR036603">
    <property type="entry name" value="RBP11-like"/>
</dbReference>
<evidence type="ECO:0000256" key="11">
    <source>
        <dbReference type="SAM" id="MobiDB-lite"/>
    </source>
</evidence>
<feature type="region of interest" description="Disordered" evidence="11">
    <location>
        <begin position="237"/>
        <end position="257"/>
    </location>
</feature>
<dbReference type="AlphaFoldDB" id="A0A1F8FH72"/>
<sequence>MVQLPEKLSVLKEEGHKMTLELSPLYPGYGVTVGNALRRVLLSSIEGAAITSVKIKGVSHEFSTMEGVLENVIEIIMNVKKIRLKLFGDEPATLELKVSGEKEVKAKDIKTHQNVEIVTKDQLIATLTSKKAELEMELTVEKGIGYVPIEQRQKEKISVGTIAVDALFSPVKNVNFTVENIRVGQRTDYNKLILEIETDGLISPREALKKSLEIIAKHLEIIEKELGHEIKEETETAAEELAEEEKTVKKTKKKKIK</sequence>
<dbReference type="NCBIfam" id="NF003519">
    <property type="entry name" value="PRK05182.2-5"/>
    <property type="match status" value="1"/>
</dbReference>
<dbReference type="GO" id="GO:0005737">
    <property type="term" value="C:cytoplasm"/>
    <property type="evidence" value="ECO:0007669"/>
    <property type="project" value="UniProtKB-ARBA"/>
</dbReference>
<evidence type="ECO:0000256" key="1">
    <source>
        <dbReference type="ARBA" id="ARBA00007123"/>
    </source>
</evidence>
<dbReference type="CDD" id="cd06928">
    <property type="entry name" value="RNAP_alpha_NTD"/>
    <property type="match status" value="1"/>
</dbReference>
<dbReference type="Proteomes" id="UP000178197">
    <property type="component" value="Unassembled WGS sequence"/>
</dbReference>
<proteinExistence type="inferred from homology"/>
<dbReference type="InterPro" id="IPR011263">
    <property type="entry name" value="DNA-dir_RNA_pol_RpoA/D/Rpb3"/>
</dbReference>
<dbReference type="Gene3D" id="3.30.1360.10">
    <property type="entry name" value="RNA polymerase, RBP11-like subunit"/>
    <property type="match status" value="1"/>
</dbReference>
<dbReference type="SMART" id="SM00662">
    <property type="entry name" value="RPOLD"/>
    <property type="match status" value="1"/>
</dbReference>
<gene>
    <name evidence="13" type="ORF">A3C71_01680</name>
</gene>
<evidence type="ECO:0000256" key="7">
    <source>
        <dbReference type="ARBA" id="ARBA00023163"/>
    </source>
</evidence>
<comment type="catalytic activity">
    <reaction evidence="10">
        <text>RNA(n) + a ribonucleoside 5'-triphosphate = RNA(n+1) + diphosphate</text>
        <dbReference type="Rhea" id="RHEA:21248"/>
        <dbReference type="Rhea" id="RHEA-COMP:14527"/>
        <dbReference type="Rhea" id="RHEA-COMP:17342"/>
        <dbReference type="ChEBI" id="CHEBI:33019"/>
        <dbReference type="ChEBI" id="CHEBI:61557"/>
        <dbReference type="ChEBI" id="CHEBI:140395"/>
        <dbReference type="EC" id="2.7.7.6"/>
    </reaction>
</comment>
<dbReference type="GO" id="GO:0003677">
    <property type="term" value="F:DNA binding"/>
    <property type="evidence" value="ECO:0007669"/>
    <property type="project" value="InterPro"/>
</dbReference>
<evidence type="ECO:0000256" key="6">
    <source>
        <dbReference type="ARBA" id="ARBA00022695"/>
    </source>
</evidence>
<evidence type="ECO:0000313" key="13">
    <source>
        <dbReference type="EMBL" id="OGN12463.1"/>
    </source>
</evidence>
<evidence type="ECO:0000256" key="9">
    <source>
        <dbReference type="ARBA" id="ARBA00033070"/>
    </source>
</evidence>
<dbReference type="EMBL" id="MGJT01000017">
    <property type="protein sequence ID" value="OGN12463.1"/>
    <property type="molecule type" value="Genomic_DNA"/>
</dbReference>
<dbReference type="Pfam" id="PF01000">
    <property type="entry name" value="RNA_pol_A_bac"/>
    <property type="match status" value="1"/>
</dbReference>
<dbReference type="NCBIfam" id="TIGR02027">
    <property type="entry name" value="rpoA"/>
    <property type="match status" value="1"/>
</dbReference>
<organism evidence="13 14">
    <name type="scientific">Candidatus Yanofskybacteria bacterium RIFCSPHIGHO2_02_FULL_43_15c</name>
    <dbReference type="NCBI Taxonomy" id="1802679"/>
    <lineage>
        <taxon>Bacteria</taxon>
        <taxon>Candidatus Yanofskyibacteriota</taxon>
    </lineage>
</organism>
<evidence type="ECO:0000256" key="3">
    <source>
        <dbReference type="ARBA" id="ARBA00015972"/>
    </source>
</evidence>
<evidence type="ECO:0000313" key="14">
    <source>
        <dbReference type="Proteomes" id="UP000178197"/>
    </source>
</evidence>
<dbReference type="InterPro" id="IPR036643">
    <property type="entry name" value="RNApol_insert_sf"/>
</dbReference>